<dbReference type="CDD" id="cd18616">
    <property type="entry name" value="GH43_ABN-like"/>
    <property type="match status" value="1"/>
</dbReference>
<evidence type="ECO:0000259" key="8">
    <source>
        <dbReference type="Pfam" id="PF17851"/>
    </source>
</evidence>
<dbReference type="InterPro" id="IPR006710">
    <property type="entry name" value="Glyco_hydro_43"/>
</dbReference>
<name>A0A4Q2RSL3_9ACTN</name>
<dbReference type="PANTHER" id="PTHR42812">
    <property type="entry name" value="BETA-XYLOSIDASE"/>
    <property type="match status" value="1"/>
</dbReference>
<dbReference type="SUPFAM" id="SSF49899">
    <property type="entry name" value="Concanavalin A-like lectins/glucanases"/>
    <property type="match status" value="1"/>
</dbReference>
<feature type="region of interest" description="Disordered" evidence="6">
    <location>
        <begin position="26"/>
        <end position="50"/>
    </location>
</feature>
<reference evidence="9 10" key="1">
    <citation type="submission" date="2019-01" db="EMBL/GenBank/DDBJ databases">
        <title>Novel species of Nocardioides.</title>
        <authorList>
            <person name="Liu Q."/>
            <person name="Xin Y.-H."/>
        </authorList>
    </citation>
    <scope>NUCLEOTIDE SEQUENCE [LARGE SCALE GENOMIC DNA]</scope>
    <source>
        <strain evidence="9 10">CGMCC 4.6882</strain>
    </source>
</reference>
<feature type="compositionally biased region" description="Polar residues" evidence="6">
    <location>
        <begin position="33"/>
        <end position="49"/>
    </location>
</feature>
<comment type="similarity">
    <text evidence="1">Belongs to the glycosyl hydrolase 43 family.</text>
</comment>
<dbReference type="AlphaFoldDB" id="A0A4Q2RSL3"/>
<keyword evidence="2" id="KW-0378">Hydrolase</keyword>
<dbReference type="InterPro" id="IPR013320">
    <property type="entry name" value="ConA-like_dom_sf"/>
</dbReference>
<sequence length="733" mass="77580">MRRLGTLVLALSALLLPALTVTAVTSAPGQAAERSTTRPAAGTYTNPVTAGTVDTFPDPATIRGHDGRWYAYGTTNPIFSSRGETGEHVLPMLRSDDLVHWTYAGDAIDVADQPAWWPAGTRAWAPDIRFLDGQYHLTYSLSTGGIGLLTSDAPTGPWTDDGLVLTASSGCPTGVIDQAVFTDDDGSHYLYWGSYDTICVARMNADATAVTGPVTQVGHGKRMEGAYVVARDGYYYLMYSDGSCCDGAFSGYQVKVARSTSPLGPFRTPSGGVLTDLTSHDGLVVGSSGNGWDGPGHNSVVTDLAGQDWLVYHGVPEADPDFPAVTGANGALLRLTKRPLLIDRLDWIDGWPVVNAGAGPSTGPRTAPVTSHLPGTTIGSATLDRGRRLSGRPVLGDVRVEGSLTGDGAGLVVGGATAWLRDGRLVVSSGLRRSTSALPDDFDPTTPHWVVAERRGRTLCVEVSSDRLHEPLATASLDRVLPVGRVGVASSGTRVTATAVGAARLHRPVTTRVADPTVGSLLPAYSDEFDGAGRPEAADPAWRWVRGASASPTLTGGSLVWPTQAGDLYGTDNRASVLLRDAPAGDFTVETKLTFDGNRGNQQAGLVLYDTNDRYLKLSHSVLPLSHTDRLLHSTEFLKEGPRPTYSLPTPVFDGPMFGGRTAGTMWLRLRSTRDAASGTYDVRMASSTDGRTWEWGGTWTLPVVDGRSLQIGLVSMNATGATASFDHVRTYG</sequence>
<protein>
    <submittedName>
        <fullName evidence="9">Arabinan endo-1,5-alpha-L-arabinosidase</fullName>
    </submittedName>
</protein>
<evidence type="ECO:0000256" key="4">
    <source>
        <dbReference type="PIRSR" id="PIRSR606710-1"/>
    </source>
</evidence>
<dbReference type="Pfam" id="PF04616">
    <property type="entry name" value="Glyco_hydro_43"/>
    <property type="match status" value="1"/>
</dbReference>
<evidence type="ECO:0000256" key="1">
    <source>
        <dbReference type="ARBA" id="ARBA00009865"/>
    </source>
</evidence>
<dbReference type="EMBL" id="SDWT01000002">
    <property type="protein sequence ID" value="RYB91738.1"/>
    <property type="molecule type" value="Genomic_DNA"/>
</dbReference>
<dbReference type="Proteomes" id="UP000294071">
    <property type="component" value="Unassembled WGS sequence"/>
</dbReference>
<dbReference type="Gene3D" id="2.60.120.200">
    <property type="match status" value="1"/>
</dbReference>
<dbReference type="GO" id="GO:0005975">
    <property type="term" value="P:carbohydrate metabolic process"/>
    <property type="evidence" value="ECO:0007669"/>
    <property type="project" value="InterPro"/>
</dbReference>
<evidence type="ECO:0000256" key="5">
    <source>
        <dbReference type="PIRSR" id="PIRSR606710-2"/>
    </source>
</evidence>
<evidence type="ECO:0000313" key="10">
    <source>
        <dbReference type="Proteomes" id="UP000294071"/>
    </source>
</evidence>
<dbReference type="Gene3D" id="2.115.10.20">
    <property type="entry name" value="Glycosyl hydrolase domain, family 43"/>
    <property type="match status" value="1"/>
</dbReference>
<keyword evidence="3" id="KW-0326">Glycosidase</keyword>
<evidence type="ECO:0000256" key="6">
    <source>
        <dbReference type="SAM" id="MobiDB-lite"/>
    </source>
</evidence>
<evidence type="ECO:0000313" key="9">
    <source>
        <dbReference type="EMBL" id="RYB91738.1"/>
    </source>
</evidence>
<evidence type="ECO:0000256" key="7">
    <source>
        <dbReference type="SAM" id="SignalP"/>
    </source>
</evidence>
<comment type="caution">
    <text evidence="9">The sequence shown here is derived from an EMBL/GenBank/DDBJ whole genome shotgun (WGS) entry which is preliminary data.</text>
</comment>
<dbReference type="InterPro" id="IPR041542">
    <property type="entry name" value="GH43_C2"/>
</dbReference>
<feature type="active site" description="Proton donor" evidence="4">
    <location>
        <position position="224"/>
    </location>
</feature>
<gene>
    <name evidence="9" type="ORF">EUA93_16455</name>
</gene>
<dbReference type="PANTHER" id="PTHR42812:SF5">
    <property type="entry name" value="ENDO-ARABINASE"/>
    <property type="match status" value="1"/>
</dbReference>
<dbReference type="OrthoDB" id="9758923at2"/>
<dbReference type="GO" id="GO:0004553">
    <property type="term" value="F:hydrolase activity, hydrolyzing O-glycosyl compounds"/>
    <property type="evidence" value="ECO:0007669"/>
    <property type="project" value="InterPro"/>
</dbReference>
<feature type="active site" description="Proton acceptor" evidence="4">
    <location>
        <position position="58"/>
    </location>
</feature>
<feature type="domain" description="Beta-xylosidase C-terminal Concanavalin A-like" evidence="8">
    <location>
        <begin position="536"/>
        <end position="621"/>
    </location>
</feature>
<dbReference type="Pfam" id="PF17851">
    <property type="entry name" value="GH43_C2"/>
    <property type="match status" value="1"/>
</dbReference>
<dbReference type="InterPro" id="IPR051795">
    <property type="entry name" value="Glycosyl_Hydrlase_43"/>
</dbReference>
<evidence type="ECO:0000256" key="2">
    <source>
        <dbReference type="ARBA" id="ARBA00022801"/>
    </source>
</evidence>
<feature type="chain" id="PRO_5020925910" evidence="7">
    <location>
        <begin position="24"/>
        <end position="733"/>
    </location>
</feature>
<accession>A0A4Q2RSL3</accession>
<dbReference type="SUPFAM" id="SSF75005">
    <property type="entry name" value="Arabinanase/levansucrase/invertase"/>
    <property type="match status" value="1"/>
</dbReference>
<keyword evidence="7" id="KW-0732">Signal</keyword>
<feature type="signal peptide" evidence="7">
    <location>
        <begin position="1"/>
        <end position="23"/>
    </location>
</feature>
<dbReference type="RefSeq" id="WP_129401405.1">
    <property type="nucleotide sequence ID" value="NZ_SDWT01000002.1"/>
</dbReference>
<organism evidence="9 10">
    <name type="scientific">Nocardioides oleivorans</name>
    <dbReference type="NCBI Taxonomy" id="273676"/>
    <lineage>
        <taxon>Bacteria</taxon>
        <taxon>Bacillati</taxon>
        <taxon>Actinomycetota</taxon>
        <taxon>Actinomycetes</taxon>
        <taxon>Propionibacteriales</taxon>
        <taxon>Nocardioidaceae</taxon>
        <taxon>Nocardioides</taxon>
    </lineage>
</organism>
<feature type="site" description="Important for catalytic activity, responsible for pKa modulation of the active site Glu and correct orientation of both the proton donor and substrate" evidence="5">
    <location>
        <position position="177"/>
    </location>
</feature>
<keyword evidence="10" id="KW-1185">Reference proteome</keyword>
<dbReference type="InterPro" id="IPR023296">
    <property type="entry name" value="Glyco_hydro_beta-prop_sf"/>
</dbReference>
<proteinExistence type="inferred from homology"/>
<evidence type="ECO:0000256" key="3">
    <source>
        <dbReference type="ARBA" id="ARBA00023295"/>
    </source>
</evidence>